<reference evidence="1" key="1">
    <citation type="submission" date="2019-05" db="EMBL/GenBank/DDBJ databases">
        <authorList>
            <person name="Piombo E."/>
        </authorList>
    </citation>
    <scope>NUCLEOTIDE SEQUENCE</scope>
    <source>
        <strain evidence="1">C2S</strain>
    </source>
</reference>
<comment type="caution">
    <text evidence="1">The sequence shown here is derived from an EMBL/GenBank/DDBJ whole genome shotgun (WGS) entry which is preliminary data.</text>
</comment>
<evidence type="ECO:0000313" key="1">
    <source>
        <dbReference type="EMBL" id="VTT63933.1"/>
    </source>
</evidence>
<dbReference type="EMBL" id="CABFJX010000112">
    <property type="protein sequence ID" value="VTT63933.1"/>
    <property type="molecule type" value="Genomic_DNA"/>
</dbReference>
<dbReference type="Proteomes" id="UP000760494">
    <property type="component" value="Unassembled WGS sequence"/>
</dbReference>
<sequence>MYLCCTVCNPTQAHPHATWNGPARQGELDLFILITRRVGSSGYEATFVFSVSIVTVILRCDVVDYYRKPRDVMRNNGFEIKTTSRFKDETHGCLWRKGPDKEQGFTSHAA</sequence>
<accession>A0A5Q3D7N9</accession>
<evidence type="ECO:0000313" key="2">
    <source>
        <dbReference type="Proteomes" id="UP000760494"/>
    </source>
</evidence>
<name>A0A5Q3D7N9_FUSFU</name>
<protein>
    <submittedName>
        <fullName evidence="1">Uncharacterized protein</fullName>
    </submittedName>
</protein>
<proteinExistence type="predicted"/>
<gene>
    <name evidence="1" type="ORF">C2S_748</name>
</gene>
<dbReference type="AlphaFoldDB" id="A0A5Q3D7N9"/>
<organism evidence="1 2">
    <name type="scientific">Fusarium fujikuroi</name>
    <name type="common">Bakanae and foot rot disease fungus</name>
    <name type="synonym">Gibberella fujikuroi</name>
    <dbReference type="NCBI Taxonomy" id="5127"/>
    <lineage>
        <taxon>Eukaryota</taxon>
        <taxon>Fungi</taxon>
        <taxon>Dikarya</taxon>
        <taxon>Ascomycota</taxon>
        <taxon>Pezizomycotina</taxon>
        <taxon>Sordariomycetes</taxon>
        <taxon>Hypocreomycetidae</taxon>
        <taxon>Hypocreales</taxon>
        <taxon>Nectriaceae</taxon>
        <taxon>Fusarium</taxon>
        <taxon>Fusarium fujikuroi species complex</taxon>
    </lineage>
</organism>